<proteinExistence type="predicted"/>
<protein>
    <submittedName>
        <fullName evidence="3">Oidioi.mRNA.OKI2018_I69.chr2.g7492.t1.cds</fullName>
    </submittedName>
</protein>
<dbReference type="InterPro" id="IPR016024">
    <property type="entry name" value="ARM-type_fold"/>
</dbReference>
<sequence length="942" mass="104580">MDSDVFVDFLLDNGLYKTAQELIIELEAAGEPVPAKLIGFFGRADSNSVKSGESGIKEDAGHRLSSEQLALYDVLSQIAPESKGGPEEESKALLRYKLKLANEEIERLKAAPSEPRTCDSFNTVLNPMNEKVAPVDNLDQLVMKYLEDRGLEYSASTLCDEANLDPSLDPQPTLVELVNSASSEDSGPSSILLEKKLKEKTIELEKAKSDLRAAHVEIERFSQSLVDNMLTMDTPVLATPTMPTLSGSMKGSVVQVSEAIWKMIQENANIVDNEDNKDTFIANDMPNLLGIIEDCIEPLLSGILLKHRPLLIPLLLSAAYLSSSPESNDVFLKKLFNLIKKPDEGQREIIARGCAAYAKFCGDTRCEAELFPQLWLQLDHKHPERRLLVAETAAALALETGPKSHPLLMSICQQLLEDKVSEVRVAAANSFAVLLSYSDDVDKLSSIQNSSIKIINDDSIPMETALLVLSIISKVSFEAEKESNLVHKLLKIVETEQDSKRALRAVAEILPHFYAVLVIDSSCSYSTTSQSKECFYVSKFNAISNAYPEAAELPADNNWKTASNQEHSRFNVILTLLTKQMVPRLVDCALECPVMPDFCEIWTEIFATLAQLFGPSFIKTYVNPLMISELGLFTDSTEKTALQTILVSCFCSGCIATLIDDKYMFEYFSMVLREILFKITPLYMNGFEITIESLLQREGKSDIVAKRVNEATMGVLWEGVTNENEDIRKITARAITCAARKLSLTDISRQLFPALNSICLDSSQTIRKEASNCVAVVIQRTQVERHDDLEKRLQKIVMQLMVDQFSDVKTSIIKTLVPIALDSDQTYREDFFLPQVAMVVTNITPASVDTSLVETILDLYDQLLSSNTMLSNGCLTANVIPALESLEPICKTKVFHRIIQLQSLIRTSISRVEPKQGSPPLTTSKSAYSLSSVLRNPFSKKQ</sequence>
<dbReference type="InterPro" id="IPR011989">
    <property type="entry name" value="ARM-like"/>
</dbReference>
<dbReference type="EMBL" id="OU015567">
    <property type="protein sequence ID" value="CAG5113381.1"/>
    <property type="molecule type" value="Genomic_DNA"/>
</dbReference>
<organism evidence="3 4">
    <name type="scientific">Oikopleura dioica</name>
    <name type="common">Tunicate</name>
    <dbReference type="NCBI Taxonomy" id="34765"/>
    <lineage>
        <taxon>Eukaryota</taxon>
        <taxon>Metazoa</taxon>
        <taxon>Chordata</taxon>
        <taxon>Tunicata</taxon>
        <taxon>Appendicularia</taxon>
        <taxon>Copelata</taxon>
        <taxon>Oikopleuridae</taxon>
        <taxon>Oikopleura</taxon>
    </lineage>
</organism>
<keyword evidence="2" id="KW-0175">Coiled coil</keyword>
<evidence type="ECO:0000256" key="2">
    <source>
        <dbReference type="SAM" id="Coils"/>
    </source>
</evidence>
<dbReference type="Gene3D" id="1.25.10.10">
    <property type="entry name" value="Leucine-rich Repeat Variant"/>
    <property type="match status" value="2"/>
</dbReference>
<dbReference type="Proteomes" id="UP001158576">
    <property type="component" value="Chromosome 2"/>
</dbReference>
<name>A0ABN7TFA9_OIKDI</name>
<dbReference type="Pfam" id="PF08513">
    <property type="entry name" value="LisH"/>
    <property type="match status" value="1"/>
</dbReference>
<evidence type="ECO:0000313" key="3">
    <source>
        <dbReference type="EMBL" id="CAG5113381.1"/>
    </source>
</evidence>
<dbReference type="SUPFAM" id="SSF48371">
    <property type="entry name" value="ARM repeat"/>
    <property type="match status" value="1"/>
</dbReference>
<evidence type="ECO:0000313" key="4">
    <source>
        <dbReference type="Proteomes" id="UP001158576"/>
    </source>
</evidence>
<dbReference type="InterPro" id="IPR000357">
    <property type="entry name" value="HEAT"/>
</dbReference>
<gene>
    <name evidence="3" type="ORF">OKIOD_LOCUS16257</name>
</gene>
<dbReference type="InterPro" id="IPR040362">
    <property type="entry name" value="RELCH"/>
</dbReference>
<evidence type="ECO:0000256" key="1">
    <source>
        <dbReference type="ARBA" id="ARBA00022737"/>
    </source>
</evidence>
<feature type="coiled-coil region" evidence="2">
    <location>
        <begin position="190"/>
        <end position="224"/>
    </location>
</feature>
<dbReference type="PROSITE" id="PS50896">
    <property type="entry name" value="LISH"/>
    <property type="match status" value="1"/>
</dbReference>
<keyword evidence="1" id="KW-0677">Repeat</keyword>
<dbReference type="InterPro" id="IPR006594">
    <property type="entry name" value="LisH"/>
</dbReference>
<dbReference type="Pfam" id="PF02985">
    <property type="entry name" value="HEAT"/>
    <property type="match status" value="1"/>
</dbReference>
<accession>A0ABN7TFA9</accession>
<dbReference type="PANTHER" id="PTHR32059:SF0">
    <property type="entry name" value="RAB11-BINDING PROTEIN RELCH"/>
    <property type="match status" value="1"/>
</dbReference>
<dbReference type="PANTHER" id="PTHR32059">
    <property type="entry name" value="RAB11-BINDING PROTEIN RELCH"/>
    <property type="match status" value="1"/>
</dbReference>
<reference evidence="3 4" key="1">
    <citation type="submission" date="2021-04" db="EMBL/GenBank/DDBJ databases">
        <authorList>
            <person name="Bliznina A."/>
        </authorList>
    </citation>
    <scope>NUCLEOTIDE SEQUENCE [LARGE SCALE GENOMIC DNA]</scope>
</reference>
<keyword evidence="4" id="KW-1185">Reference proteome</keyword>